<keyword evidence="8" id="KW-1185">Reference proteome</keyword>
<feature type="transmembrane region" description="Helical" evidence="5">
    <location>
        <begin position="40"/>
        <end position="59"/>
    </location>
</feature>
<feature type="transmembrane region" description="Helical" evidence="5">
    <location>
        <begin position="98"/>
        <end position="119"/>
    </location>
</feature>
<feature type="transmembrane region" description="Helical" evidence="5">
    <location>
        <begin position="232"/>
        <end position="252"/>
    </location>
</feature>
<keyword evidence="2 5" id="KW-1133">Transmembrane helix</keyword>
<accession>A0ABV4AFY7</accession>
<dbReference type="InterPro" id="IPR047200">
    <property type="entry name" value="MFS_YcaD-like"/>
</dbReference>
<evidence type="ECO:0000256" key="5">
    <source>
        <dbReference type="SAM" id="Phobius"/>
    </source>
</evidence>
<proteinExistence type="predicted"/>
<feature type="region of interest" description="Disordered" evidence="4">
    <location>
        <begin position="466"/>
        <end position="485"/>
    </location>
</feature>
<protein>
    <submittedName>
        <fullName evidence="7">MFS transporter</fullName>
    </submittedName>
</protein>
<dbReference type="PANTHER" id="PTHR23521">
    <property type="entry name" value="TRANSPORTER MFS SUPERFAMILY"/>
    <property type="match status" value="1"/>
</dbReference>
<dbReference type="Pfam" id="PF07690">
    <property type="entry name" value="MFS_1"/>
    <property type="match status" value="1"/>
</dbReference>
<dbReference type="CDD" id="cd17477">
    <property type="entry name" value="MFS_YcaD_like"/>
    <property type="match status" value="1"/>
</dbReference>
<feature type="transmembrane region" description="Helical" evidence="5">
    <location>
        <begin position="131"/>
        <end position="152"/>
    </location>
</feature>
<feature type="transmembrane region" description="Helical" evidence="5">
    <location>
        <begin position="290"/>
        <end position="311"/>
    </location>
</feature>
<dbReference type="InterPro" id="IPR020846">
    <property type="entry name" value="MFS_dom"/>
</dbReference>
<organism evidence="7 8">
    <name type="scientific">Isoalcanivorax beigongshangi</name>
    <dbReference type="NCBI Taxonomy" id="3238810"/>
    <lineage>
        <taxon>Bacteria</taxon>
        <taxon>Pseudomonadati</taxon>
        <taxon>Pseudomonadota</taxon>
        <taxon>Gammaproteobacteria</taxon>
        <taxon>Oceanospirillales</taxon>
        <taxon>Alcanivoracaceae</taxon>
        <taxon>Isoalcanivorax</taxon>
    </lineage>
</organism>
<dbReference type="InterPro" id="IPR036259">
    <property type="entry name" value="MFS_trans_sf"/>
</dbReference>
<reference evidence="7 8" key="1">
    <citation type="submission" date="2024-07" db="EMBL/GenBank/DDBJ databases">
        <authorList>
            <person name="Ren Q."/>
        </authorList>
    </citation>
    <scope>NUCLEOTIDE SEQUENCE [LARGE SCALE GENOMIC DNA]</scope>
    <source>
        <strain evidence="7 8">REN37</strain>
    </source>
</reference>
<dbReference type="PANTHER" id="PTHR23521:SF3">
    <property type="entry name" value="MFS TRANSPORTER"/>
    <property type="match status" value="1"/>
</dbReference>
<dbReference type="RefSeq" id="WP_369454874.1">
    <property type="nucleotide sequence ID" value="NZ_JBGCUO010000001.1"/>
</dbReference>
<feature type="transmembrane region" description="Helical" evidence="5">
    <location>
        <begin position="264"/>
        <end position="284"/>
    </location>
</feature>
<keyword evidence="3 5" id="KW-0472">Membrane</keyword>
<dbReference type="Gene3D" id="1.20.1250.20">
    <property type="entry name" value="MFS general substrate transporter like domains"/>
    <property type="match status" value="2"/>
</dbReference>
<comment type="caution">
    <text evidence="7">The sequence shown here is derived from an EMBL/GenBank/DDBJ whole genome shotgun (WGS) entry which is preliminary data.</text>
</comment>
<keyword evidence="1 5" id="KW-0812">Transmembrane</keyword>
<evidence type="ECO:0000256" key="4">
    <source>
        <dbReference type="SAM" id="MobiDB-lite"/>
    </source>
</evidence>
<feature type="transmembrane region" description="Helical" evidence="5">
    <location>
        <begin position="158"/>
        <end position="182"/>
    </location>
</feature>
<sequence length="485" mass="51328">MKAMLTSVVALFVSLALLQGGTAMLGTLIALRLGLDGASQLMLGLMMAFYSAGFILGAMRGVVVIRKVGHIRAFAVYAALACAAILAHPIVLDHVAWLAMRFVFGFCVAGLLTVTESWIHDRATNETRGKLLGVYTVNYYAAFGVGQLLVGLGNPSDFILYSGVAMLIVLSLVPLALTQSLIPSTPTDAEGLSWRRLVRQAPAGTTGALASGIALGCFLGLAPVYALDYGLSVAQVSGYMGFSVLCAIFVQWPAGWLSDRLGRLPVVVGLQLIAALAALGTALLGPVSMVALFAFSGVFYALSTAMYPMSVALTTDQVDSSQMVAACAAMLRTFGIGTMVGPLVAAAAMQGLGNASLFVFLAAALVFAAGLIQIRFRASDTVPLDEQGAYVAVTPVSSPLMAEIDPRNEDFDANSGTEPSDWDLADKLEILVMETEDLVEQRVEEALEERVEEALEERVEELLEERVEEWLEEHGNDPKPPPAGS</sequence>
<evidence type="ECO:0000256" key="2">
    <source>
        <dbReference type="ARBA" id="ARBA00022989"/>
    </source>
</evidence>
<gene>
    <name evidence="7" type="ORF">AB5I84_05615</name>
</gene>
<feature type="transmembrane region" description="Helical" evidence="5">
    <location>
        <begin position="323"/>
        <end position="349"/>
    </location>
</feature>
<evidence type="ECO:0000313" key="7">
    <source>
        <dbReference type="EMBL" id="MEY1661624.1"/>
    </source>
</evidence>
<dbReference type="InterPro" id="IPR011701">
    <property type="entry name" value="MFS"/>
</dbReference>
<feature type="domain" description="Major facilitator superfamily (MFS) profile" evidence="6">
    <location>
        <begin position="1"/>
        <end position="382"/>
    </location>
</feature>
<feature type="transmembrane region" description="Helical" evidence="5">
    <location>
        <begin position="203"/>
        <end position="226"/>
    </location>
</feature>
<dbReference type="EMBL" id="JBGCUO010000001">
    <property type="protein sequence ID" value="MEY1661624.1"/>
    <property type="molecule type" value="Genomic_DNA"/>
</dbReference>
<dbReference type="PROSITE" id="PS50850">
    <property type="entry name" value="MFS"/>
    <property type="match status" value="1"/>
</dbReference>
<dbReference type="SUPFAM" id="SSF103473">
    <property type="entry name" value="MFS general substrate transporter"/>
    <property type="match status" value="1"/>
</dbReference>
<name>A0ABV4AFY7_9GAMM</name>
<evidence type="ECO:0000313" key="8">
    <source>
        <dbReference type="Proteomes" id="UP001562065"/>
    </source>
</evidence>
<evidence type="ECO:0000256" key="1">
    <source>
        <dbReference type="ARBA" id="ARBA00022692"/>
    </source>
</evidence>
<feature type="compositionally biased region" description="Basic and acidic residues" evidence="4">
    <location>
        <begin position="466"/>
        <end position="477"/>
    </location>
</feature>
<feature type="transmembrane region" description="Helical" evidence="5">
    <location>
        <begin position="71"/>
        <end position="92"/>
    </location>
</feature>
<evidence type="ECO:0000259" key="6">
    <source>
        <dbReference type="PROSITE" id="PS50850"/>
    </source>
</evidence>
<feature type="transmembrane region" description="Helical" evidence="5">
    <location>
        <begin position="355"/>
        <end position="374"/>
    </location>
</feature>
<dbReference type="Proteomes" id="UP001562065">
    <property type="component" value="Unassembled WGS sequence"/>
</dbReference>
<evidence type="ECO:0000256" key="3">
    <source>
        <dbReference type="ARBA" id="ARBA00023136"/>
    </source>
</evidence>